<comment type="caution">
    <text evidence="1">The sequence shown here is derived from an EMBL/GenBank/DDBJ whole genome shotgun (WGS) entry which is preliminary data.</text>
</comment>
<dbReference type="EMBL" id="VSSQ01020985">
    <property type="protein sequence ID" value="MPM66282.1"/>
    <property type="molecule type" value="Genomic_DNA"/>
</dbReference>
<evidence type="ECO:0000313" key="1">
    <source>
        <dbReference type="EMBL" id="MPM66282.1"/>
    </source>
</evidence>
<gene>
    <name evidence="1" type="ORF">SDC9_113189</name>
</gene>
<sequence>MVQTILDGAGTGAAGRGLEAVDRVDLTFLVDAAALQPVGGVGIARVDLFQIAPAEVRLPQSAPQCRPARHQKVPGIGMAGAPVVRVAPGALGQAEFGGVVGAVVDALRGHQRLAHHHPDA</sequence>
<protein>
    <submittedName>
        <fullName evidence="1">Uncharacterized protein</fullName>
    </submittedName>
</protein>
<reference evidence="1" key="1">
    <citation type="submission" date="2019-08" db="EMBL/GenBank/DDBJ databases">
        <authorList>
            <person name="Kucharzyk K."/>
            <person name="Murdoch R.W."/>
            <person name="Higgins S."/>
            <person name="Loffler F."/>
        </authorList>
    </citation>
    <scope>NUCLEOTIDE SEQUENCE</scope>
</reference>
<dbReference type="AlphaFoldDB" id="A0A645BM76"/>
<proteinExistence type="predicted"/>
<organism evidence="1">
    <name type="scientific">bioreactor metagenome</name>
    <dbReference type="NCBI Taxonomy" id="1076179"/>
    <lineage>
        <taxon>unclassified sequences</taxon>
        <taxon>metagenomes</taxon>
        <taxon>ecological metagenomes</taxon>
    </lineage>
</organism>
<name>A0A645BM76_9ZZZZ</name>
<accession>A0A645BM76</accession>